<organism evidence="2">
    <name type="scientific">Salmonella enterica subsp. VII serovar 40:z4,z24:[z39]</name>
    <dbReference type="NCBI Taxonomy" id="1967625"/>
    <lineage>
        <taxon>Bacteria</taxon>
        <taxon>Pseudomonadati</taxon>
        <taxon>Pseudomonadota</taxon>
        <taxon>Gammaproteobacteria</taxon>
        <taxon>Enterobacterales</taxon>
        <taxon>Enterobacteriaceae</taxon>
        <taxon>Salmonella</taxon>
    </lineage>
</organism>
<accession>A0A731TAN5</accession>
<sequence>MDDKQNDEPESPTDAKRQIHHDYDERAISVARGQLGYQPAMKSRYSKSASRRFCHKIEFK</sequence>
<protein>
    <submittedName>
        <fullName evidence="2">Uncharacterized protein</fullName>
    </submittedName>
</protein>
<feature type="region of interest" description="Disordered" evidence="1">
    <location>
        <begin position="1"/>
        <end position="23"/>
    </location>
</feature>
<dbReference type="AlphaFoldDB" id="A0A731TAN5"/>
<reference evidence="2" key="1">
    <citation type="journal article" date="2018" name="Genome Biol.">
        <title>SKESA: strategic k-mer extension for scrupulous assemblies.</title>
        <authorList>
            <person name="Souvorov A."/>
            <person name="Agarwala R."/>
            <person name="Lipman D.J."/>
        </authorList>
    </citation>
    <scope>NUCLEOTIDE SEQUENCE</scope>
    <source>
        <strain evidence="2">5039-68</strain>
    </source>
</reference>
<reference evidence="2" key="2">
    <citation type="submission" date="2018-07" db="EMBL/GenBank/DDBJ databases">
        <authorList>
            <consortium name="NCBI Pathogen Detection Project"/>
        </authorList>
    </citation>
    <scope>NUCLEOTIDE SEQUENCE</scope>
    <source>
        <strain evidence="2">5039-68</strain>
    </source>
</reference>
<evidence type="ECO:0000256" key="1">
    <source>
        <dbReference type="SAM" id="MobiDB-lite"/>
    </source>
</evidence>
<comment type="caution">
    <text evidence="2">The sequence shown here is derived from an EMBL/GenBank/DDBJ whole genome shotgun (WGS) entry which is preliminary data.</text>
</comment>
<dbReference type="EMBL" id="DAASAS010000002">
    <property type="protein sequence ID" value="HAE4731137.1"/>
    <property type="molecule type" value="Genomic_DNA"/>
</dbReference>
<evidence type="ECO:0000313" key="2">
    <source>
        <dbReference type="EMBL" id="HAE4731137.1"/>
    </source>
</evidence>
<name>A0A731TAN5_SALEE</name>
<proteinExistence type="predicted"/>
<gene>
    <name evidence="2" type="ORF">GND13_000270</name>
</gene>